<evidence type="ECO:0000313" key="2">
    <source>
        <dbReference type="Proteomes" id="UP001106592"/>
    </source>
</evidence>
<dbReference type="AlphaFoldDB" id="A0A9Q2XGL6"/>
<keyword evidence="2" id="KW-1185">Reference proteome</keyword>
<protein>
    <submittedName>
        <fullName evidence="1">Uncharacterized protein</fullName>
    </submittedName>
</protein>
<dbReference type="Proteomes" id="UP001106592">
    <property type="component" value="Unassembled WGS sequence"/>
</dbReference>
<comment type="caution">
    <text evidence="1">The sequence shown here is derived from an EMBL/GenBank/DDBJ whole genome shotgun (WGS) entry which is preliminary data.</text>
</comment>
<reference evidence="1" key="1">
    <citation type="journal article" date="2022" name="Int. J. Syst. Evol. Microbiol.">
        <title>Pseudomonas aegrilactucae sp. nov. and Pseudomonas morbosilactucae sp. nov., pathogens causing bacterial rot of lettuce in Japan.</title>
        <authorList>
            <person name="Sawada H."/>
            <person name="Fujikawa T."/>
            <person name="Satou M."/>
        </authorList>
    </citation>
    <scope>NUCLEOTIDE SEQUENCE</scope>
    <source>
        <strain evidence="1">MAFF 301350</strain>
    </source>
</reference>
<name>A0A9Q2XGL6_9PSED</name>
<organism evidence="1 2">
    <name type="scientific">Pseudomonas aegrilactucae</name>
    <dbReference type="NCBI Taxonomy" id="2854028"/>
    <lineage>
        <taxon>Bacteria</taxon>
        <taxon>Pseudomonadati</taxon>
        <taxon>Pseudomonadota</taxon>
        <taxon>Gammaproteobacteria</taxon>
        <taxon>Pseudomonadales</taxon>
        <taxon>Pseudomonadaceae</taxon>
        <taxon>Pseudomonas</taxon>
    </lineage>
</organism>
<reference evidence="1" key="2">
    <citation type="journal article" date="2023" name="Plant Pathol.">
        <title>Dismantling and reorganizing Pseudomonas marginalis sensu#lato.</title>
        <authorList>
            <person name="Sawada H."/>
            <person name="Fujikawa T."/>
            <person name="Satou M."/>
        </authorList>
    </citation>
    <scope>NUCLEOTIDE SEQUENCE</scope>
    <source>
        <strain evidence="1">MAFF 301350</strain>
    </source>
</reference>
<proteinExistence type="predicted"/>
<gene>
    <name evidence="1" type="ORF">KUO17_06465</name>
</gene>
<evidence type="ECO:0000313" key="1">
    <source>
        <dbReference type="EMBL" id="MBV6286681.1"/>
    </source>
</evidence>
<dbReference type="EMBL" id="JAHTBI010000016">
    <property type="protein sequence ID" value="MBV6286681.1"/>
    <property type="molecule type" value="Genomic_DNA"/>
</dbReference>
<accession>A0A9Q2XGL6</accession>
<dbReference type="RefSeq" id="WP_217974373.1">
    <property type="nucleotide sequence ID" value="NZ_JAHTBI010000016.1"/>
</dbReference>
<sequence>MRATLAAQRLNLHQGLNMTHEHLLLLVLIPERVAARVLIVTSLRPAPQQRQLKQTAVHAVANVWGNAWGGDGGPGGSPVNQRLQALKSRLVAGFSGTVLADFW</sequence>